<keyword evidence="9" id="KW-0732">Signal</keyword>
<dbReference type="InterPro" id="IPR000725">
    <property type="entry name" value="Olfact_rcpt"/>
</dbReference>
<evidence type="ECO:0000256" key="4">
    <source>
        <dbReference type="ARBA" id="ARBA00022692"/>
    </source>
</evidence>
<evidence type="ECO:0000256" key="6">
    <source>
        <dbReference type="ARBA" id="ARBA00023136"/>
    </source>
</evidence>
<evidence type="ECO:0000256" key="9">
    <source>
        <dbReference type="SAM" id="SignalP"/>
    </source>
</evidence>
<keyword evidence="6 8" id="KW-0472">Membrane</keyword>
<dbReference type="GO" id="GO:0004984">
    <property type="term" value="F:olfactory receptor activity"/>
    <property type="evidence" value="ECO:0007669"/>
    <property type="project" value="InterPro"/>
</dbReference>
<evidence type="ECO:0000256" key="5">
    <source>
        <dbReference type="ARBA" id="ARBA00022989"/>
    </source>
</evidence>
<dbReference type="Pfam" id="PF13853">
    <property type="entry name" value="7tm_4"/>
    <property type="match status" value="1"/>
</dbReference>
<reference evidence="10 11" key="1">
    <citation type="journal article" date="2011" name="Nature">
        <title>Genome sequencing reveals insights into physiology and longevity of the naked mole rat.</title>
        <authorList>
            <person name="Kim E.B."/>
            <person name="Fang X."/>
            <person name="Fushan A.A."/>
            <person name="Huang Z."/>
            <person name="Lobanov A.V."/>
            <person name="Han L."/>
            <person name="Marino S.M."/>
            <person name="Sun X."/>
            <person name="Turanov A.A."/>
            <person name="Yang P."/>
            <person name="Yim S.H."/>
            <person name="Zhao X."/>
            <person name="Kasaikina M.V."/>
            <person name="Stoletzki N."/>
            <person name="Peng C."/>
            <person name="Polak P."/>
            <person name="Xiong Z."/>
            <person name="Kiezun A."/>
            <person name="Zhu Y."/>
            <person name="Chen Y."/>
            <person name="Kryukov G.V."/>
            <person name="Zhang Q."/>
            <person name="Peshkin L."/>
            <person name="Yang L."/>
            <person name="Bronson R.T."/>
            <person name="Buffenstein R."/>
            <person name="Wang B."/>
            <person name="Han C."/>
            <person name="Li Q."/>
            <person name="Chen L."/>
            <person name="Zhao W."/>
            <person name="Sunyaev S.R."/>
            <person name="Park T.J."/>
            <person name="Zhang G."/>
            <person name="Wang J."/>
            <person name="Gladyshev V.N."/>
        </authorList>
    </citation>
    <scope>NUCLEOTIDE SEQUENCE [LARGE SCALE GENOMIC DNA]</scope>
</reference>
<keyword evidence="2" id="KW-1003">Cell membrane</keyword>
<evidence type="ECO:0000256" key="7">
    <source>
        <dbReference type="ARBA" id="ARBA00023224"/>
    </source>
</evidence>
<evidence type="ECO:0000313" key="10">
    <source>
        <dbReference type="EMBL" id="EHB07416.1"/>
    </source>
</evidence>
<gene>
    <name evidence="10" type="ORF">GW7_09857</name>
</gene>
<evidence type="ECO:0000256" key="1">
    <source>
        <dbReference type="ARBA" id="ARBA00004651"/>
    </source>
</evidence>
<evidence type="ECO:0000313" key="11">
    <source>
        <dbReference type="Proteomes" id="UP000006813"/>
    </source>
</evidence>
<dbReference type="Gene3D" id="1.20.1070.10">
    <property type="entry name" value="Rhodopsin 7-helix transmembrane proteins"/>
    <property type="match status" value="1"/>
</dbReference>
<dbReference type="PANTHER" id="PTHR26453">
    <property type="entry name" value="OLFACTORY RECEPTOR"/>
    <property type="match status" value="1"/>
</dbReference>
<evidence type="ECO:0000256" key="8">
    <source>
        <dbReference type="SAM" id="Phobius"/>
    </source>
</evidence>
<dbReference type="SUPFAM" id="SSF81321">
    <property type="entry name" value="Family A G protein-coupled receptor-like"/>
    <property type="match status" value="1"/>
</dbReference>
<dbReference type="EMBL" id="JH169678">
    <property type="protein sequence ID" value="EHB07416.1"/>
    <property type="molecule type" value="Genomic_DNA"/>
</dbReference>
<comment type="subcellular location">
    <subcellularLocation>
        <location evidence="1">Cell membrane</location>
        <topology evidence="1">Multi-pass membrane protein</topology>
    </subcellularLocation>
</comment>
<dbReference type="GO" id="GO:0007186">
    <property type="term" value="P:G protein-coupled receptor signaling pathway"/>
    <property type="evidence" value="ECO:0007669"/>
    <property type="project" value="InterPro"/>
</dbReference>
<evidence type="ECO:0000256" key="2">
    <source>
        <dbReference type="ARBA" id="ARBA00022475"/>
    </source>
</evidence>
<proteinExistence type="predicted"/>
<dbReference type="InParanoid" id="G5BDQ5"/>
<keyword evidence="3" id="KW-0716">Sensory transduction</keyword>
<dbReference type="AlphaFoldDB" id="G5BDQ5"/>
<dbReference type="Proteomes" id="UP000006813">
    <property type="component" value="Unassembled WGS sequence"/>
</dbReference>
<feature type="chain" id="PRO_5003474301" evidence="9">
    <location>
        <begin position="20"/>
        <end position="110"/>
    </location>
</feature>
<organism evidence="10 11">
    <name type="scientific">Heterocephalus glaber</name>
    <name type="common">Naked mole rat</name>
    <dbReference type="NCBI Taxonomy" id="10181"/>
    <lineage>
        <taxon>Eukaryota</taxon>
        <taxon>Metazoa</taxon>
        <taxon>Chordata</taxon>
        <taxon>Craniata</taxon>
        <taxon>Vertebrata</taxon>
        <taxon>Euteleostomi</taxon>
        <taxon>Mammalia</taxon>
        <taxon>Eutheria</taxon>
        <taxon>Euarchontoglires</taxon>
        <taxon>Glires</taxon>
        <taxon>Rodentia</taxon>
        <taxon>Hystricomorpha</taxon>
        <taxon>Bathyergidae</taxon>
        <taxon>Heterocephalus</taxon>
    </lineage>
</organism>
<keyword evidence="7" id="KW-0807">Transducer</keyword>
<feature type="signal peptide" evidence="9">
    <location>
        <begin position="1"/>
        <end position="19"/>
    </location>
</feature>
<name>G5BDQ5_HETGA</name>
<keyword evidence="10" id="KW-0675">Receptor</keyword>
<keyword evidence="4 8" id="KW-0812">Transmembrane</keyword>
<dbReference type="GO" id="GO:0005886">
    <property type="term" value="C:plasma membrane"/>
    <property type="evidence" value="ECO:0007669"/>
    <property type="project" value="UniProtKB-SubCell"/>
</dbReference>
<feature type="transmembrane region" description="Helical" evidence="8">
    <location>
        <begin position="38"/>
        <end position="55"/>
    </location>
</feature>
<evidence type="ECO:0000256" key="3">
    <source>
        <dbReference type="ARBA" id="ARBA00022606"/>
    </source>
</evidence>
<sequence>MLLIPLSLILMSYSLNLIAVLHMCATEASKKSFATCFYHLPMEGLFYGPAIFIYMRHKSYRSADHDKVVSAFYPIFTPINLNSVIYSLRNSEVKGALKRWLGKQASLKHQ</sequence>
<keyword evidence="5 8" id="KW-1133">Transmembrane helix</keyword>
<protein>
    <submittedName>
        <fullName evidence="10">Olfactory receptor 2T33</fullName>
    </submittedName>
</protein>
<accession>G5BDQ5</accession>